<dbReference type="InterPro" id="IPR006569">
    <property type="entry name" value="CID_dom"/>
</dbReference>
<feature type="domain" description="SURP motif" evidence="5">
    <location>
        <begin position="282"/>
        <end position="324"/>
    </location>
</feature>
<dbReference type="InterPro" id="IPR051485">
    <property type="entry name" value="SR-CTD_assoc_factor"/>
</dbReference>
<dbReference type="Pfam" id="PF01805">
    <property type="entry name" value="Surp"/>
    <property type="match status" value="1"/>
</dbReference>
<sequence>MSKGGGKTRFQREKEEREMKKRIAESEAASVYEEFVASFKVDESQTFLRSGQASSGKMYRMERGNESKGSGQPGRGAGRPRSNRQIDSFLEELKSRQEAGGSSTVEDPVATKGSFDDGDPETTNLYVGNLAPTITEEQLLGIFGKFGKIESVKIMWPRTDEERARKRNCGFVSFARRDDADDAKNAVHDLDIDGYRLSVGWGKAVGKRPVLPIVAASPVVTGGVQVAAPAAPVVVVVDPPVVKQPPPPTVEAPVPSNAERTLSDDDPRVEVTRPADVEQREVIDLLAEYVAKDGAPFEAVVREREERNPLFAFLRQKCSEATYYRWKVYASVVENGIRARRGGEDLEVVVPSRTTEPFLMQLDGIFWVPPPGEDAPDKEMKTKEASDEKKEATTLALAGGDRGPPNGATTKDADDDPEPKRTRRDEQFLTGRQAERARDLERVGRRSALHPDDGDTFRTLVLQLTTSRVKIAEAMAFALDHVESAADIVDILDEAMIRCEPTTSLAARVARIYLASDVLRNASVPMRGAQHYRTLLQSSLPEAFATLNAAARATTSRIAAKSFEDRVVAVLAAWLRWSLFPPLYVHGLESTFFASEALEDGCYADGKQANLDTLDVEALRRKARVSGVPDSGSRDLLVALSRARRRARTAVDKAVAQTKRDHRDEAKTTETPDPSPVANAAPAVPVPQQKKTGTWVDADAIVRRVREEDEEEEDDDEIDGEEMDMDAFNSVPDVIFDDPPRPQSPAPEEDELPAPPETRLLIESTLETEAEDRARPSSVKQESNGNNNHASSPYVVVKEEKSSRPPPPPPPPPPVEEEEINLASPYVVVKEEKSAPPPPPSVKNEHNNHTNHRRDPPRKAPSTNKNKRSDGGFIQRRRDDDEDILSRPARRRNDIDAADPPSRDFRKPARPRDSDDDDDNRRRYKRIRRSPSSSSRGSYSPPSPRQNRDRRFADSRSRSWSRPRHPPRRRRP</sequence>
<dbReference type="AlphaFoldDB" id="A0AAD7UNE1"/>
<dbReference type="Pfam" id="PF00076">
    <property type="entry name" value="RRM_1"/>
    <property type="match status" value="1"/>
</dbReference>
<feature type="compositionally biased region" description="Pro residues" evidence="3">
    <location>
        <begin position="804"/>
        <end position="814"/>
    </location>
</feature>
<evidence type="ECO:0000259" key="4">
    <source>
        <dbReference type="PROSITE" id="PS50102"/>
    </source>
</evidence>
<dbReference type="Gene3D" id="1.25.40.90">
    <property type="match status" value="1"/>
</dbReference>
<feature type="region of interest" description="Disordered" evidence="3">
    <location>
        <begin position="46"/>
        <end position="123"/>
    </location>
</feature>
<feature type="region of interest" description="Disordered" evidence="3">
    <location>
        <begin position="1"/>
        <end position="27"/>
    </location>
</feature>
<dbReference type="Gene3D" id="1.10.10.790">
    <property type="entry name" value="Surp module"/>
    <property type="match status" value="1"/>
</dbReference>
<feature type="compositionally biased region" description="Basic and acidic residues" evidence="3">
    <location>
        <begin position="418"/>
        <end position="432"/>
    </location>
</feature>
<dbReference type="InterPro" id="IPR035009">
    <property type="entry name" value="SR140_RRM"/>
</dbReference>
<feature type="compositionally biased region" description="Basic and acidic residues" evidence="3">
    <location>
        <begin position="658"/>
        <end position="670"/>
    </location>
</feature>
<feature type="compositionally biased region" description="Low complexity" evidence="3">
    <location>
        <begin position="930"/>
        <end position="940"/>
    </location>
</feature>
<dbReference type="Gene3D" id="3.30.70.330">
    <property type="match status" value="1"/>
</dbReference>
<dbReference type="Pfam" id="PF04818">
    <property type="entry name" value="CID"/>
    <property type="match status" value="1"/>
</dbReference>
<dbReference type="InterPro" id="IPR035979">
    <property type="entry name" value="RBD_domain_sf"/>
</dbReference>
<dbReference type="SMART" id="SM00648">
    <property type="entry name" value="SWAP"/>
    <property type="match status" value="1"/>
</dbReference>
<evidence type="ECO:0000313" key="8">
    <source>
        <dbReference type="Proteomes" id="UP001230188"/>
    </source>
</evidence>
<dbReference type="InterPro" id="IPR012677">
    <property type="entry name" value="Nucleotide-bd_a/b_plait_sf"/>
</dbReference>
<gene>
    <name evidence="7" type="ORF">CTAYLR_004411</name>
</gene>
<feature type="compositionally biased region" description="Basic and acidic residues" evidence="3">
    <location>
        <begin position="10"/>
        <end position="25"/>
    </location>
</feature>
<dbReference type="Proteomes" id="UP001230188">
    <property type="component" value="Unassembled WGS sequence"/>
</dbReference>
<feature type="compositionally biased region" description="Basic and acidic residues" evidence="3">
    <location>
        <begin position="946"/>
        <end position="957"/>
    </location>
</feature>
<evidence type="ECO:0000256" key="3">
    <source>
        <dbReference type="SAM" id="MobiDB-lite"/>
    </source>
</evidence>
<feature type="compositionally biased region" description="Basic and acidic residues" evidence="3">
    <location>
        <begin position="375"/>
        <end position="392"/>
    </location>
</feature>
<dbReference type="InterPro" id="IPR000504">
    <property type="entry name" value="RRM_dom"/>
</dbReference>
<feature type="compositionally biased region" description="Polar residues" evidence="3">
    <location>
        <begin position="778"/>
        <end position="791"/>
    </location>
</feature>
<dbReference type="EMBL" id="JAQMWT010000059">
    <property type="protein sequence ID" value="KAJ8611995.1"/>
    <property type="molecule type" value="Genomic_DNA"/>
</dbReference>
<dbReference type="SMART" id="SM00582">
    <property type="entry name" value="RPR"/>
    <property type="match status" value="1"/>
</dbReference>
<dbReference type="PROSITE" id="PS51391">
    <property type="entry name" value="CID"/>
    <property type="match status" value="1"/>
</dbReference>
<keyword evidence="1 2" id="KW-0694">RNA-binding</keyword>
<evidence type="ECO:0000256" key="1">
    <source>
        <dbReference type="ARBA" id="ARBA00022884"/>
    </source>
</evidence>
<dbReference type="GO" id="GO:0005634">
    <property type="term" value="C:nucleus"/>
    <property type="evidence" value="ECO:0007669"/>
    <property type="project" value="TreeGrafter"/>
</dbReference>
<evidence type="ECO:0000259" key="5">
    <source>
        <dbReference type="PROSITE" id="PS50128"/>
    </source>
</evidence>
<protein>
    <submittedName>
        <fullName evidence="7">Uncharacterized protein</fullName>
    </submittedName>
</protein>
<proteinExistence type="predicted"/>
<feature type="compositionally biased region" description="Basic and acidic residues" evidence="3">
    <location>
        <begin position="891"/>
        <end position="913"/>
    </location>
</feature>
<feature type="region of interest" description="Disordered" evidence="3">
    <location>
        <begin position="649"/>
        <end position="972"/>
    </location>
</feature>
<feature type="domain" description="CID" evidence="6">
    <location>
        <begin position="449"/>
        <end position="596"/>
    </location>
</feature>
<feature type="compositionally biased region" description="Basic residues" evidence="3">
    <location>
        <begin position="959"/>
        <end position="972"/>
    </location>
</feature>
<feature type="region of interest" description="Disordered" evidence="3">
    <location>
        <begin position="369"/>
        <end position="432"/>
    </location>
</feature>
<feature type="compositionally biased region" description="Basic and acidic residues" evidence="3">
    <location>
        <begin position="843"/>
        <end position="858"/>
    </location>
</feature>
<dbReference type="InterPro" id="IPR008942">
    <property type="entry name" value="ENTH_VHS"/>
</dbReference>
<dbReference type="PROSITE" id="PS50128">
    <property type="entry name" value="SURP"/>
    <property type="match status" value="1"/>
</dbReference>
<feature type="compositionally biased region" description="Low complexity" evidence="3">
    <location>
        <begin position="676"/>
        <end position="687"/>
    </location>
</feature>
<evidence type="ECO:0000313" key="7">
    <source>
        <dbReference type="EMBL" id="KAJ8611995.1"/>
    </source>
</evidence>
<dbReference type="InterPro" id="IPR035967">
    <property type="entry name" value="SWAP/Surp_sf"/>
</dbReference>
<evidence type="ECO:0000259" key="6">
    <source>
        <dbReference type="PROSITE" id="PS51391"/>
    </source>
</evidence>
<dbReference type="PROSITE" id="PS50102">
    <property type="entry name" value="RRM"/>
    <property type="match status" value="1"/>
</dbReference>
<feature type="domain" description="RRM" evidence="4">
    <location>
        <begin position="123"/>
        <end position="204"/>
    </location>
</feature>
<comment type="caution">
    <text evidence="7">The sequence shown here is derived from an EMBL/GenBank/DDBJ whole genome shotgun (WGS) entry which is preliminary data.</text>
</comment>
<feature type="region of interest" description="Disordered" evidence="3">
    <location>
        <begin position="244"/>
        <end position="265"/>
    </location>
</feature>
<accession>A0AAD7UNE1</accession>
<dbReference type="SMART" id="SM00360">
    <property type="entry name" value="RRM"/>
    <property type="match status" value="1"/>
</dbReference>
<feature type="compositionally biased region" description="Acidic residues" evidence="3">
    <location>
        <begin position="708"/>
        <end position="725"/>
    </location>
</feature>
<dbReference type="GO" id="GO:0003723">
    <property type="term" value="F:RNA binding"/>
    <property type="evidence" value="ECO:0007669"/>
    <property type="project" value="UniProtKB-UniRule"/>
</dbReference>
<keyword evidence="8" id="KW-1185">Reference proteome</keyword>
<dbReference type="PANTHER" id="PTHR23140">
    <property type="entry name" value="RNA PROCESSING PROTEIN LD23810P"/>
    <property type="match status" value="1"/>
</dbReference>
<feature type="compositionally biased region" description="Polar residues" evidence="3">
    <location>
        <begin position="46"/>
        <end position="55"/>
    </location>
</feature>
<dbReference type="InterPro" id="IPR000061">
    <property type="entry name" value="Surp"/>
</dbReference>
<dbReference type="SUPFAM" id="SSF54928">
    <property type="entry name" value="RNA-binding domain, RBD"/>
    <property type="match status" value="1"/>
</dbReference>
<dbReference type="GO" id="GO:0006396">
    <property type="term" value="P:RNA processing"/>
    <property type="evidence" value="ECO:0007669"/>
    <property type="project" value="InterPro"/>
</dbReference>
<name>A0AAD7UNE1_9STRA</name>
<organism evidence="7 8">
    <name type="scientific">Chrysophaeum taylorii</name>
    <dbReference type="NCBI Taxonomy" id="2483200"/>
    <lineage>
        <taxon>Eukaryota</taxon>
        <taxon>Sar</taxon>
        <taxon>Stramenopiles</taxon>
        <taxon>Ochrophyta</taxon>
        <taxon>Pelagophyceae</taxon>
        <taxon>Pelagomonadales</taxon>
        <taxon>Pelagomonadaceae</taxon>
        <taxon>Chrysophaeum</taxon>
    </lineage>
</organism>
<dbReference type="SUPFAM" id="SSF109905">
    <property type="entry name" value="Surp module (SWAP domain)"/>
    <property type="match status" value="1"/>
</dbReference>
<reference evidence="7" key="1">
    <citation type="submission" date="2023-01" db="EMBL/GenBank/DDBJ databases">
        <title>Metagenome sequencing of chrysophaentin producing Chrysophaeum taylorii.</title>
        <authorList>
            <person name="Davison J."/>
            <person name="Bewley C."/>
        </authorList>
    </citation>
    <scope>NUCLEOTIDE SEQUENCE</scope>
    <source>
        <strain evidence="7">NIES-1699</strain>
    </source>
</reference>
<dbReference type="CDD" id="cd12223">
    <property type="entry name" value="RRM_SR140"/>
    <property type="match status" value="1"/>
</dbReference>
<dbReference type="PANTHER" id="PTHR23140:SF0">
    <property type="entry name" value="U2 SNRNP-ASSOCIATED SURP MOTIF-CONTAINING PROTEIN"/>
    <property type="match status" value="1"/>
</dbReference>
<evidence type="ECO:0000256" key="2">
    <source>
        <dbReference type="PROSITE-ProRule" id="PRU00176"/>
    </source>
</evidence>